<evidence type="ECO:0000313" key="7">
    <source>
        <dbReference type="EMBL" id="QEN03798.1"/>
    </source>
</evidence>
<organism evidence="7 8">
    <name type="scientific">Thiospirochaeta perfilievii</name>
    <dbReference type="NCBI Taxonomy" id="252967"/>
    <lineage>
        <taxon>Bacteria</taxon>
        <taxon>Pseudomonadati</taxon>
        <taxon>Spirochaetota</taxon>
        <taxon>Spirochaetia</taxon>
        <taxon>Spirochaetales</taxon>
        <taxon>Spirochaetaceae</taxon>
        <taxon>Thiospirochaeta</taxon>
    </lineage>
</organism>
<comment type="subcellular location">
    <subcellularLocation>
        <location evidence="4">Cytoplasm</location>
    </subcellularLocation>
</comment>
<keyword evidence="8" id="KW-1185">Reference proteome</keyword>
<evidence type="ECO:0000256" key="2">
    <source>
        <dbReference type="ARBA" id="ARBA00022481"/>
    </source>
</evidence>
<dbReference type="RefSeq" id="WP_149567056.1">
    <property type="nucleotide sequence ID" value="NZ_CP035807.1"/>
</dbReference>
<dbReference type="PROSITE" id="PS00745">
    <property type="entry name" value="RF_PROK_I"/>
    <property type="match status" value="1"/>
</dbReference>
<comment type="similarity">
    <text evidence="1 4">Belongs to the prokaryotic/mitochondrial release factor family.</text>
</comment>
<dbReference type="EMBL" id="CP035807">
    <property type="protein sequence ID" value="QEN03798.1"/>
    <property type="molecule type" value="Genomic_DNA"/>
</dbReference>
<feature type="domain" description="Prokaryotic-type class I peptide chain release factors" evidence="6">
    <location>
        <begin position="242"/>
        <end position="258"/>
    </location>
</feature>
<dbReference type="OrthoDB" id="9806673at2"/>
<name>A0A5C1Q8V4_9SPIO</name>
<gene>
    <name evidence="4 7" type="primary">prfB</name>
    <name evidence="7" type="ORF">EW093_03480</name>
</gene>
<dbReference type="HAMAP" id="MF_00094">
    <property type="entry name" value="Rel_fac_2"/>
    <property type="match status" value="1"/>
</dbReference>
<evidence type="ECO:0000256" key="3">
    <source>
        <dbReference type="ARBA" id="ARBA00022917"/>
    </source>
</evidence>
<dbReference type="FunFam" id="3.30.160.20:FF:000004">
    <property type="entry name" value="Peptide chain release factor 1"/>
    <property type="match status" value="1"/>
</dbReference>
<dbReference type="InterPro" id="IPR045853">
    <property type="entry name" value="Pep_chain_release_fac_I_sf"/>
</dbReference>
<accession>A0A5C1Q8V4</accession>
<dbReference type="GO" id="GO:0016149">
    <property type="term" value="F:translation release factor activity, codon specific"/>
    <property type="evidence" value="ECO:0007669"/>
    <property type="project" value="UniProtKB-UniRule"/>
</dbReference>
<keyword evidence="4" id="KW-0963">Cytoplasm</keyword>
<dbReference type="InterPro" id="IPR005139">
    <property type="entry name" value="PCRF"/>
</dbReference>
<dbReference type="Gene3D" id="1.20.58.410">
    <property type="entry name" value="Release factor"/>
    <property type="match status" value="1"/>
</dbReference>
<reference evidence="7 8" key="2">
    <citation type="submission" date="2019-09" db="EMBL/GenBank/DDBJ databases">
        <title>Complete Genome Sequence and Methylome Analysis of free living Spirochaetas.</title>
        <authorList>
            <person name="Leshcheva N."/>
            <person name="Mikheeva N."/>
        </authorList>
    </citation>
    <scope>NUCLEOTIDE SEQUENCE [LARGE SCALE GENOMIC DNA]</scope>
    <source>
        <strain evidence="7 8">P</strain>
    </source>
</reference>
<dbReference type="Proteomes" id="UP000323824">
    <property type="component" value="Chromosome"/>
</dbReference>
<dbReference type="PANTHER" id="PTHR43116:SF3">
    <property type="entry name" value="CLASS I PEPTIDE CHAIN RELEASE FACTOR"/>
    <property type="match status" value="1"/>
</dbReference>
<evidence type="ECO:0000256" key="1">
    <source>
        <dbReference type="ARBA" id="ARBA00010835"/>
    </source>
</evidence>
<dbReference type="KEGG" id="sper:EW093_03480"/>
<dbReference type="Pfam" id="PF03462">
    <property type="entry name" value="PCRF"/>
    <property type="match status" value="1"/>
</dbReference>
<dbReference type="GO" id="GO:0005737">
    <property type="term" value="C:cytoplasm"/>
    <property type="evidence" value="ECO:0007669"/>
    <property type="project" value="UniProtKB-SubCell"/>
</dbReference>
<evidence type="ECO:0000256" key="5">
    <source>
        <dbReference type="NCBIfam" id="TIGR00020"/>
    </source>
</evidence>
<dbReference type="PANTHER" id="PTHR43116">
    <property type="entry name" value="PEPTIDE CHAIN RELEASE FACTOR 2"/>
    <property type="match status" value="1"/>
</dbReference>
<dbReference type="SMART" id="SM00937">
    <property type="entry name" value="PCRF"/>
    <property type="match status" value="1"/>
</dbReference>
<proteinExistence type="inferred from homology"/>
<evidence type="ECO:0000256" key="4">
    <source>
        <dbReference type="HAMAP-Rule" id="MF_00094"/>
    </source>
</evidence>
<protein>
    <recommendedName>
        <fullName evidence="4 5">Peptide chain release factor 2</fullName>
        <shortName evidence="4">RF-2</shortName>
    </recommendedName>
</protein>
<keyword evidence="2 4" id="KW-0488">Methylation</keyword>
<dbReference type="AlphaFoldDB" id="A0A5C1Q8V4"/>
<dbReference type="Gene3D" id="3.30.70.1660">
    <property type="match status" value="1"/>
</dbReference>
<evidence type="ECO:0000259" key="6">
    <source>
        <dbReference type="PROSITE" id="PS00745"/>
    </source>
</evidence>
<sequence>MLEDLNPQIKSLYNKIQDSWRRLDATTIKKEVKEIELLSGAPDFWNDREQAESKMSKMNQLKGLYEPWEELVHVMDDLKGLYELAIEEGEESYFEEIESSLSQLNATYEKLTVLELMGDEADPAGAYITIHSGAGGTEACDWANMLYRMYFRWIEKSNFTYSIIEMQDAEGGIKSVSLEVKGDYAFGMLKGETGVHRLVRISPFDSNARRHTSFASVYVSPVIDDSITVDIKPDDIRVDTYRASGAGGQHVNKTSSAVRLTHFESGIVVQCQNERSQLKNRELAMKVLKSRLYEYYKQIQDAKNAENSAEKHDIGWGSQIRSYVFQPYRMVKDLRTRHETSNINGVMDGDLDPFIESYLRFNAGL</sequence>
<dbReference type="InterPro" id="IPR004374">
    <property type="entry name" value="PrfB"/>
</dbReference>
<dbReference type="SUPFAM" id="SSF75620">
    <property type="entry name" value="Release factor"/>
    <property type="match status" value="1"/>
</dbReference>
<dbReference type="InterPro" id="IPR000352">
    <property type="entry name" value="Pep_chain_release_fac_I"/>
</dbReference>
<feature type="modified residue" description="N5-methylglutamine" evidence="4">
    <location>
        <position position="249"/>
    </location>
</feature>
<dbReference type="Gene3D" id="3.30.160.20">
    <property type="match status" value="1"/>
</dbReference>
<comment type="PTM">
    <text evidence="4">Methylated by PrmC. Methylation increases the termination efficiency of RF2.</text>
</comment>
<reference evidence="7 8" key="1">
    <citation type="submission" date="2019-02" db="EMBL/GenBank/DDBJ databases">
        <authorList>
            <person name="Fomenkov A."/>
            <person name="Dubinina G."/>
            <person name="Grabovich M."/>
            <person name="Vincze T."/>
            <person name="Roberts R.J."/>
        </authorList>
    </citation>
    <scope>NUCLEOTIDE SEQUENCE [LARGE SCALE GENOMIC DNA]</scope>
    <source>
        <strain evidence="7 8">P</strain>
    </source>
</reference>
<dbReference type="NCBIfam" id="TIGR00020">
    <property type="entry name" value="prfB"/>
    <property type="match status" value="1"/>
</dbReference>
<evidence type="ECO:0000313" key="8">
    <source>
        <dbReference type="Proteomes" id="UP000323824"/>
    </source>
</evidence>
<comment type="function">
    <text evidence="4">Peptide chain release factor 2 directs the termination of translation in response to the peptide chain termination codons UGA and UAA.</text>
</comment>
<dbReference type="Pfam" id="PF00472">
    <property type="entry name" value="RF-1"/>
    <property type="match status" value="1"/>
</dbReference>
<keyword evidence="3 4" id="KW-0648">Protein biosynthesis</keyword>